<feature type="domain" description="DNA-binding phage zinc finger" evidence="1">
    <location>
        <begin position="15"/>
        <end position="45"/>
    </location>
</feature>
<sequence>MTTETTDVIRKWDDMAPTAVPCPDCGADEGEPCPGGVVHMNRWALIMSRVDPIIFSQFRPRLTAEHADGSRCPRTGKGKHVQRPLDSRCPGRAFYVTHCPNCGWACQKPKRKDAENAAQLHVRFCADQEIRDRSLTPAERQERQRRKQEQRRREALTFPCPQCGVQAGELCLNRRKKYPQPDPRLVHLKRYGRPAVSVRPTDTTEVSN</sequence>
<evidence type="ECO:0000313" key="2">
    <source>
        <dbReference type="EMBL" id="WTU38141.1"/>
    </source>
</evidence>
<reference evidence="2" key="1">
    <citation type="submission" date="2022-10" db="EMBL/GenBank/DDBJ databases">
        <title>The complete genomes of actinobacterial strains from the NBC collection.</title>
        <authorList>
            <person name="Joergensen T.S."/>
            <person name="Alvarez Arevalo M."/>
            <person name="Sterndorff E.B."/>
            <person name="Faurdal D."/>
            <person name="Vuksanovic O."/>
            <person name="Mourched A.-S."/>
            <person name="Charusanti P."/>
            <person name="Shaw S."/>
            <person name="Blin K."/>
            <person name="Weber T."/>
        </authorList>
    </citation>
    <scope>NUCLEOTIDE SEQUENCE</scope>
    <source>
        <strain evidence="2">NBC_00060</strain>
    </source>
</reference>
<dbReference type="EMBL" id="CP108253">
    <property type="protein sequence ID" value="WTU45217.1"/>
    <property type="molecule type" value="Genomic_DNA"/>
</dbReference>
<dbReference type="InterPro" id="IPR056911">
    <property type="entry name" value="Phage_Znf_bind_put"/>
</dbReference>
<evidence type="ECO:0000259" key="1">
    <source>
        <dbReference type="Pfam" id="PF24623"/>
    </source>
</evidence>
<dbReference type="AlphaFoldDB" id="A0AAU2GQU5"/>
<gene>
    <name evidence="2" type="ORF">OHV25_00330</name>
    <name evidence="3" type="ORF">OHV25_39510</name>
</gene>
<protein>
    <recommendedName>
        <fullName evidence="1">DNA-binding phage zinc finger domain-containing protein</fullName>
    </recommendedName>
</protein>
<proteinExistence type="predicted"/>
<organism evidence="2">
    <name type="scientific">Streptomyces sp. NBC_00060</name>
    <dbReference type="NCBI Taxonomy" id="2975636"/>
    <lineage>
        <taxon>Bacteria</taxon>
        <taxon>Bacillati</taxon>
        <taxon>Actinomycetota</taxon>
        <taxon>Actinomycetes</taxon>
        <taxon>Kitasatosporales</taxon>
        <taxon>Streptomycetaceae</taxon>
        <taxon>Streptomyces</taxon>
    </lineage>
</organism>
<dbReference type="EMBL" id="CP108253">
    <property type="protein sequence ID" value="WTU38141.1"/>
    <property type="molecule type" value="Genomic_DNA"/>
</dbReference>
<dbReference type="Pfam" id="PF24623">
    <property type="entry name" value="Phage_zn_bind_8"/>
    <property type="match status" value="2"/>
</dbReference>
<name>A0AAU2GQU5_9ACTN</name>
<evidence type="ECO:0000313" key="3">
    <source>
        <dbReference type="EMBL" id="WTU45217.1"/>
    </source>
</evidence>
<accession>A0AAU2GQU5</accession>
<feature type="domain" description="DNA-binding phage zinc finger" evidence="1">
    <location>
        <begin position="151"/>
        <end position="191"/>
    </location>
</feature>